<dbReference type="InterPro" id="IPR007717">
    <property type="entry name" value="NPL4_C"/>
</dbReference>
<accession>A0ABN9XKQ2</accession>
<reference evidence="3" key="1">
    <citation type="submission" date="2023-10" db="EMBL/GenBank/DDBJ databases">
        <authorList>
            <person name="Chen Y."/>
            <person name="Shah S."/>
            <person name="Dougan E. K."/>
            <person name="Thang M."/>
            <person name="Chan C."/>
        </authorList>
    </citation>
    <scope>NUCLEOTIDE SEQUENCE [LARGE SCALE GENOMIC DNA]</scope>
</reference>
<protein>
    <recommendedName>
        <fullName evidence="2">Nuclear pore localisation protein NPL4 C-terminal domain-containing protein</fullName>
    </recommendedName>
</protein>
<evidence type="ECO:0000313" key="3">
    <source>
        <dbReference type="EMBL" id="CAK0900389.1"/>
    </source>
</evidence>
<dbReference type="InterPro" id="IPR016563">
    <property type="entry name" value="Npl4"/>
</dbReference>
<proteinExistence type="predicted"/>
<evidence type="ECO:0000313" key="4">
    <source>
        <dbReference type="Proteomes" id="UP001189429"/>
    </source>
</evidence>
<gene>
    <name evidence="3" type="ORF">PCOR1329_LOCUS77677</name>
</gene>
<keyword evidence="4" id="KW-1185">Reference proteome</keyword>
<feature type="domain" description="Nuclear pore localisation protein NPL4 C-terminal" evidence="2">
    <location>
        <begin position="38"/>
        <end position="126"/>
    </location>
</feature>
<dbReference type="Proteomes" id="UP001189429">
    <property type="component" value="Unassembled WGS sequence"/>
</dbReference>
<dbReference type="Pfam" id="PF05021">
    <property type="entry name" value="NPL4"/>
    <property type="match status" value="1"/>
</dbReference>
<feature type="non-terminal residue" evidence="3">
    <location>
        <position position="133"/>
    </location>
</feature>
<feature type="region of interest" description="Disordered" evidence="1">
    <location>
        <begin position="109"/>
        <end position="133"/>
    </location>
</feature>
<comment type="caution">
    <text evidence="3">The sequence shown here is derived from an EMBL/GenBank/DDBJ whole genome shotgun (WGS) entry which is preliminary data.</text>
</comment>
<feature type="compositionally biased region" description="Basic and acidic residues" evidence="1">
    <location>
        <begin position="112"/>
        <end position="133"/>
    </location>
</feature>
<dbReference type="EMBL" id="CAUYUJ010020770">
    <property type="protein sequence ID" value="CAK0900389.1"/>
    <property type="molecule type" value="Genomic_DNA"/>
</dbReference>
<organism evidence="3 4">
    <name type="scientific">Prorocentrum cordatum</name>
    <dbReference type="NCBI Taxonomy" id="2364126"/>
    <lineage>
        <taxon>Eukaryota</taxon>
        <taxon>Sar</taxon>
        <taxon>Alveolata</taxon>
        <taxon>Dinophyceae</taxon>
        <taxon>Prorocentrales</taxon>
        <taxon>Prorocentraceae</taxon>
        <taxon>Prorocentrum</taxon>
    </lineage>
</organism>
<name>A0ABN9XKQ2_9DINO</name>
<dbReference type="PANTHER" id="PTHR12710:SF0">
    <property type="entry name" value="NUCLEAR PROTEIN LOCALIZATION PROTEIN 4 HOMOLOG"/>
    <property type="match status" value="1"/>
</dbReference>
<sequence length="133" mass="15185">MRIPPTPTSQSTGCRNLSRAQFARTGDPNMGGSPCLNPFMISDQCTCMVRDGILSDNADRKHCVVREAQKNELLPDFLVEGKPNKKILTDFFVVRVNDTAPKKHQRMFTHADFPRENRQTHPQKRDDIKKYLA</sequence>
<evidence type="ECO:0000256" key="1">
    <source>
        <dbReference type="SAM" id="MobiDB-lite"/>
    </source>
</evidence>
<evidence type="ECO:0000259" key="2">
    <source>
        <dbReference type="Pfam" id="PF05021"/>
    </source>
</evidence>
<dbReference type="PANTHER" id="PTHR12710">
    <property type="entry name" value="NUCLEAR PROTEIN LOCALIZATION 4"/>
    <property type="match status" value="1"/>
</dbReference>